<dbReference type="EMBL" id="JAVIJP010000054">
    <property type="protein sequence ID" value="KAL3624056.1"/>
    <property type="molecule type" value="Genomic_DNA"/>
</dbReference>
<sequence length="153" mass="17116">MGPVLELTLGLVGVWAELWEKALLKSAMTTSFIGSIGSAAVKVASKVFVSPLTYEASKHHNFRAAVIKTAKINNNIKHGLNRLSYDLDVDINVEPSSIQAAVKSTSELLGELFLLGIYIYYEMKIRAREEMKKQERDQELAQEIKSVRDNWSC</sequence>
<proteinExistence type="inferred from homology"/>
<comment type="caution">
    <text evidence="3">The sequence shown here is derived from an EMBL/GenBank/DDBJ whole genome shotgun (WGS) entry which is preliminary data.</text>
</comment>
<dbReference type="PANTHER" id="PTHR12499">
    <property type="entry name" value="OPTIC ATROPHY 3 PROTEIN OPA3"/>
    <property type="match status" value="1"/>
</dbReference>
<dbReference type="Proteomes" id="UP001632038">
    <property type="component" value="Unassembled WGS sequence"/>
</dbReference>
<dbReference type="PANTHER" id="PTHR12499:SF0">
    <property type="entry name" value="OPTIC ATROPHY 3 PROTEIN"/>
    <property type="match status" value="1"/>
</dbReference>
<dbReference type="Pfam" id="PF07047">
    <property type="entry name" value="OPA3"/>
    <property type="match status" value="1"/>
</dbReference>
<evidence type="ECO:0000313" key="4">
    <source>
        <dbReference type="Proteomes" id="UP001632038"/>
    </source>
</evidence>
<dbReference type="InterPro" id="IPR010754">
    <property type="entry name" value="OPA3-like"/>
</dbReference>
<evidence type="ECO:0000256" key="2">
    <source>
        <dbReference type="ARBA" id="ARBA00023054"/>
    </source>
</evidence>
<gene>
    <name evidence="3" type="ORF">CASFOL_032872</name>
</gene>
<keyword evidence="2" id="KW-0175">Coiled coil</keyword>
<evidence type="ECO:0000256" key="1">
    <source>
        <dbReference type="ARBA" id="ARBA00007584"/>
    </source>
</evidence>
<name>A0ABD3C4H6_9LAMI</name>
<keyword evidence="4" id="KW-1185">Reference proteome</keyword>
<organism evidence="3 4">
    <name type="scientific">Castilleja foliolosa</name>
    <dbReference type="NCBI Taxonomy" id="1961234"/>
    <lineage>
        <taxon>Eukaryota</taxon>
        <taxon>Viridiplantae</taxon>
        <taxon>Streptophyta</taxon>
        <taxon>Embryophyta</taxon>
        <taxon>Tracheophyta</taxon>
        <taxon>Spermatophyta</taxon>
        <taxon>Magnoliopsida</taxon>
        <taxon>eudicotyledons</taxon>
        <taxon>Gunneridae</taxon>
        <taxon>Pentapetalae</taxon>
        <taxon>asterids</taxon>
        <taxon>lamiids</taxon>
        <taxon>Lamiales</taxon>
        <taxon>Orobanchaceae</taxon>
        <taxon>Pedicularideae</taxon>
        <taxon>Castillejinae</taxon>
        <taxon>Castilleja</taxon>
    </lineage>
</organism>
<dbReference type="AlphaFoldDB" id="A0ABD3C4H6"/>
<protein>
    <submittedName>
        <fullName evidence="3">Uncharacterized protein</fullName>
    </submittedName>
</protein>
<evidence type="ECO:0000313" key="3">
    <source>
        <dbReference type="EMBL" id="KAL3624056.1"/>
    </source>
</evidence>
<comment type="similarity">
    <text evidence="1">Belongs to the OPA3 family.</text>
</comment>
<accession>A0ABD3C4H6</accession>
<reference evidence="4" key="1">
    <citation type="journal article" date="2024" name="IScience">
        <title>Strigolactones Initiate the Formation of Haustorium-like Structures in Castilleja.</title>
        <authorList>
            <person name="Buerger M."/>
            <person name="Peterson D."/>
            <person name="Chory J."/>
        </authorList>
    </citation>
    <scope>NUCLEOTIDE SEQUENCE [LARGE SCALE GENOMIC DNA]</scope>
</reference>